<protein>
    <submittedName>
        <fullName evidence="2">Uncharacterized protein</fullName>
    </submittedName>
</protein>
<sequence length="125" mass="15268">MMPKLRNLHQSIINNLDILQTRKDQLIEDHEQELLRQFRSRIVEYEDKLRREQTKQEDESGIPRAWVERTAMFARDVDKHKEQAIRLDRINEALSQRVDKYKSECKMREDDREYLVRQMVNLAKE</sequence>
<reference evidence="3" key="1">
    <citation type="journal article" date="2012" name="Nature">
        <title>Algal genomes reveal evolutionary mosaicism and the fate of nucleomorphs.</title>
        <authorList>
            <consortium name="DOE Joint Genome Institute"/>
            <person name="Curtis B.A."/>
            <person name="Tanifuji G."/>
            <person name="Burki F."/>
            <person name="Gruber A."/>
            <person name="Irimia M."/>
            <person name="Maruyama S."/>
            <person name="Arias M.C."/>
            <person name="Ball S.G."/>
            <person name="Gile G.H."/>
            <person name="Hirakawa Y."/>
            <person name="Hopkins J.F."/>
            <person name="Kuo A."/>
            <person name="Rensing S.A."/>
            <person name="Schmutz J."/>
            <person name="Symeonidi A."/>
            <person name="Elias M."/>
            <person name="Eveleigh R.J."/>
            <person name="Herman E.K."/>
            <person name="Klute M.J."/>
            <person name="Nakayama T."/>
            <person name="Obornik M."/>
            <person name="Reyes-Prieto A."/>
            <person name="Armbrust E.V."/>
            <person name="Aves S.J."/>
            <person name="Beiko R.G."/>
            <person name="Coutinho P."/>
            <person name="Dacks J.B."/>
            <person name="Durnford D.G."/>
            <person name="Fast N.M."/>
            <person name="Green B.R."/>
            <person name="Grisdale C.J."/>
            <person name="Hempel F."/>
            <person name="Henrissat B."/>
            <person name="Hoppner M.P."/>
            <person name="Ishida K."/>
            <person name="Kim E."/>
            <person name="Koreny L."/>
            <person name="Kroth P.G."/>
            <person name="Liu Y."/>
            <person name="Malik S.B."/>
            <person name="Maier U.G."/>
            <person name="McRose D."/>
            <person name="Mock T."/>
            <person name="Neilson J.A."/>
            <person name="Onodera N.T."/>
            <person name="Poole A.M."/>
            <person name="Pritham E.J."/>
            <person name="Richards T.A."/>
            <person name="Rocap G."/>
            <person name="Roy S.W."/>
            <person name="Sarai C."/>
            <person name="Schaack S."/>
            <person name="Shirato S."/>
            <person name="Slamovits C.H."/>
            <person name="Spencer D.F."/>
            <person name="Suzuki S."/>
            <person name="Worden A.Z."/>
            <person name="Zauner S."/>
            <person name="Barry K."/>
            <person name="Bell C."/>
            <person name="Bharti A.K."/>
            <person name="Crow J.A."/>
            <person name="Grimwood J."/>
            <person name="Kramer R."/>
            <person name="Lindquist E."/>
            <person name="Lucas S."/>
            <person name="Salamov A."/>
            <person name="McFadden G.I."/>
            <person name="Lane C.E."/>
            <person name="Keeling P.J."/>
            <person name="Gray M.W."/>
            <person name="Grigoriev I.V."/>
            <person name="Archibald J.M."/>
        </authorList>
    </citation>
    <scope>NUCLEOTIDE SEQUENCE</scope>
    <source>
        <strain evidence="3">CCMP2712</strain>
    </source>
</reference>
<keyword evidence="3" id="KW-1185">Reference proteome</keyword>
<name>A0A0C3SQM5_GUITC</name>
<reference evidence="3" key="2">
    <citation type="submission" date="2012-11" db="EMBL/GenBank/DDBJ databases">
        <authorList>
            <person name="Kuo A."/>
            <person name="Curtis B.A."/>
            <person name="Tanifuji G."/>
            <person name="Burki F."/>
            <person name="Gruber A."/>
            <person name="Irimia M."/>
            <person name="Maruyama S."/>
            <person name="Arias M.C."/>
            <person name="Ball S.G."/>
            <person name="Gile G.H."/>
            <person name="Hirakawa Y."/>
            <person name="Hopkins J.F."/>
            <person name="Rensing S.A."/>
            <person name="Schmutz J."/>
            <person name="Symeonidi A."/>
            <person name="Elias M."/>
            <person name="Eveleigh R.J."/>
            <person name="Herman E.K."/>
            <person name="Klute M.J."/>
            <person name="Nakayama T."/>
            <person name="Obornik M."/>
            <person name="Reyes-Prieto A."/>
            <person name="Armbrust E.V."/>
            <person name="Aves S.J."/>
            <person name="Beiko R.G."/>
            <person name="Coutinho P."/>
            <person name="Dacks J.B."/>
            <person name="Durnford D.G."/>
            <person name="Fast N.M."/>
            <person name="Green B.R."/>
            <person name="Grisdale C."/>
            <person name="Hempe F."/>
            <person name="Henrissat B."/>
            <person name="Hoppner M.P."/>
            <person name="Ishida K.-I."/>
            <person name="Kim E."/>
            <person name="Koreny L."/>
            <person name="Kroth P.G."/>
            <person name="Liu Y."/>
            <person name="Malik S.-B."/>
            <person name="Maier U.G."/>
            <person name="McRose D."/>
            <person name="Mock T."/>
            <person name="Neilson J.A."/>
            <person name="Onodera N.T."/>
            <person name="Poole A.M."/>
            <person name="Pritham E.J."/>
            <person name="Richards T.A."/>
            <person name="Rocap G."/>
            <person name="Roy S.W."/>
            <person name="Sarai C."/>
            <person name="Schaack S."/>
            <person name="Shirato S."/>
            <person name="Slamovits C.H."/>
            <person name="Spencer D.F."/>
            <person name="Suzuki S."/>
            <person name="Worden A.Z."/>
            <person name="Zauner S."/>
            <person name="Barry K."/>
            <person name="Bell C."/>
            <person name="Bharti A.K."/>
            <person name="Crow J.A."/>
            <person name="Grimwood J."/>
            <person name="Kramer R."/>
            <person name="Lindquist E."/>
            <person name="Lucas S."/>
            <person name="Salamov A."/>
            <person name="McFadden G.I."/>
            <person name="Lane C.E."/>
            <person name="Keeling P.J."/>
            <person name="Gray M.W."/>
            <person name="Grigoriev I.V."/>
            <person name="Archibald J.M."/>
        </authorList>
    </citation>
    <scope>NUCLEOTIDE SEQUENCE</scope>
    <source>
        <strain evidence="3">CCMP2712</strain>
    </source>
</reference>
<accession>A0A0C3SQM5</accession>
<evidence type="ECO:0000256" key="1">
    <source>
        <dbReference type="SAM" id="Coils"/>
    </source>
</evidence>
<keyword evidence="1" id="KW-0175">Coiled coil</keyword>
<dbReference type="PANTHER" id="PTHR40515">
    <property type="entry name" value="CILIA- AND FLAGELLA-ASSOCIATED PROTEIN 157"/>
    <property type="match status" value="1"/>
</dbReference>
<organism evidence="2 3">
    <name type="scientific">Guillardia theta (strain CCMP2712)</name>
    <name type="common">Cryptophyte</name>
    <dbReference type="NCBI Taxonomy" id="905079"/>
    <lineage>
        <taxon>Eukaryota</taxon>
        <taxon>Cryptophyceae</taxon>
        <taxon>Pyrenomonadales</taxon>
        <taxon>Geminigeraceae</taxon>
        <taxon>Guillardia</taxon>
    </lineage>
</organism>
<proteinExistence type="predicted"/>
<evidence type="ECO:0000313" key="3">
    <source>
        <dbReference type="Proteomes" id="UP000011087"/>
    </source>
</evidence>
<reference evidence="2" key="3">
    <citation type="submission" date="2015-06" db="UniProtKB">
        <authorList>
            <consortium name="EnsemblProtists"/>
        </authorList>
    </citation>
    <scope>IDENTIFICATION</scope>
</reference>
<evidence type="ECO:0000313" key="2">
    <source>
        <dbReference type="EnsemblProtists" id="EKX33963"/>
    </source>
</evidence>
<feature type="coiled-coil region" evidence="1">
    <location>
        <begin position="35"/>
        <end position="111"/>
    </location>
</feature>
<dbReference type="PANTHER" id="PTHR40515:SF1">
    <property type="entry name" value="CILIA- AND FLAGELLA-ASSOCIATED PROTEIN 157"/>
    <property type="match status" value="1"/>
</dbReference>
<dbReference type="AlphaFoldDB" id="A0A0C3SQM5"/>
<dbReference type="Proteomes" id="UP000011087">
    <property type="component" value="Unassembled WGS sequence"/>
</dbReference>
<dbReference type="OMA" id="WVERTAM"/>
<dbReference type="EnsemblProtists" id="EKX33963">
    <property type="protein sequence ID" value="EKX33963"/>
    <property type="gene ID" value="GUITHDRAFT_80918"/>
</dbReference>